<protein>
    <submittedName>
        <fullName evidence="1">Uncharacterized protein</fullName>
    </submittedName>
</protein>
<evidence type="ECO:0000313" key="2">
    <source>
        <dbReference type="Proteomes" id="UP000692954"/>
    </source>
</evidence>
<name>A0A8S1QE98_9CILI</name>
<gene>
    <name evidence="1" type="ORF">PSON_ATCC_30995.1.T1050075</name>
</gene>
<keyword evidence="2" id="KW-1185">Reference proteome</keyword>
<comment type="caution">
    <text evidence="1">The sequence shown here is derived from an EMBL/GenBank/DDBJ whole genome shotgun (WGS) entry which is preliminary data.</text>
</comment>
<evidence type="ECO:0000313" key="1">
    <source>
        <dbReference type="EMBL" id="CAD8114199.1"/>
    </source>
</evidence>
<dbReference type="EMBL" id="CAJJDN010000105">
    <property type="protein sequence ID" value="CAD8114199.1"/>
    <property type="molecule type" value="Genomic_DNA"/>
</dbReference>
<proteinExistence type="predicted"/>
<sequence length="219" mass="26075">MVLERRFQWYEGYFEKICDLLEQKLMLVTLMIKLKLNSQLLLMKKQIVNHLDKEILLSSVHPSQLIVLNVRDQKDSDCKILFWRINLYELMDGQFVARFRYVSDCGSKSLFDGFRIFGAVLDFFDITPHQKLKLQLILDKFDFLDGEFMMFQTDGVEIWRTKLVVQIYVVKDFWFDGISPVKQKLLFLESCCLRDFKQVYAPLEFMLLSKGLLLQKQEN</sequence>
<organism evidence="1 2">
    <name type="scientific">Paramecium sonneborni</name>
    <dbReference type="NCBI Taxonomy" id="65129"/>
    <lineage>
        <taxon>Eukaryota</taxon>
        <taxon>Sar</taxon>
        <taxon>Alveolata</taxon>
        <taxon>Ciliophora</taxon>
        <taxon>Intramacronucleata</taxon>
        <taxon>Oligohymenophorea</taxon>
        <taxon>Peniculida</taxon>
        <taxon>Parameciidae</taxon>
        <taxon>Paramecium</taxon>
    </lineage>
</organism>
<dbReference type="AlphaFoldDB" id="A0A8S1QE98"/>
<reference evidence="1" key="1">
    <citation type="submission" date="2021-01" db="EMBL/GenBank/DDBJ databases">
        <authorList>
            <consortium name="Genoscope - CEA"/>
            <person name="William W."/>
        </authorList>
    </citation>
    <scope>NUCLEOTIDE SEQUENCE</scope>
</reference>
<accession>A0A8S1QE98</accession>
<dbReference type="Proteomes" id="UP000692954">
    <property type="component" value="Unassembled WGS sequence"/>
</dbReference>